<dbReference type="Proteomes" id="UP000516437">
    <property type="component" value="Unassembled WGS sequence"/>
</dbReference>
<evidence type="ECO:0000313" key="2">
    <source>
        <dbReference type="EMBL" id="KAB1201587.1"/>
    </source>
</evidence>
<proteinExistence type="predicted"/>
<name>A0A6A1UP90_9ROSI</name>
<comment type="caution">
    <text evidence="2">The sequence shown here is derived from an EMBL/GenBank/DDBJ whole genome shotgun (WGS) entry which is preliminary data.</text>
</comment>
<evidence type="ECO:0000313" key="3">
    <source>
        <dbReference type="Proteomes" id="UP000516437"/>
    </source>
</evidence>
<feature type="region of interest" description="Disordered" evidence="1">
    <location>
        <begin position="1"/>
        <end position="28"/>
    </location>
</feature>
<dbReference type="EMBL" id="RXIC02000051">
    <property type="protein sequence ID" value="KAB1201587.1"/>
    <property type="molecule type" value="Genomic_DNA"/>
</dbReference>
<protein>
    <submittedName>
        <fullName evidence="2">Uncharacterized protein</fullName>
    </submittedName>
</protein>
<feature type="compositionally biased region" description="Basic and acidic residues" evidence="1">
    <location>
        <begin position="1"/>
        <end position="14"/>
    </location>
</feature>
<gene>
    <name evidence="2" type="ORF">CJ030_MR0G002904</name>
</gene>
<sequence>MEATLRDHREEQRVEQSALEQEERMKRSKSACEWSTRSACKGTRAMRKEQEAYGQKYRRNWRRKCPL</sequence>
<organism evidence="2 3">
    <name type="scientific">Morella rubra</name>
    <name type="common">Chinese bayberry</name>
    <dbReference type="NCBI Taxonomy" id="262757"/>
    <lineage>
        <taxon>Eukaryota</taxon>
        <taxon>Viridiplantae</taxon>
        <taxon>Streptophyta</taxon>
        <taxon>Embryophyta</taxon>
        <taxon>Tracheophyta</taxon>
        <taxon>Spermatophyta</taxon>
        <taxon>Magnoliopsida</taxon>
        <taxon>eudicotyledons</taxon>
        <taxon>Gunneridae</taxon>
        <taxon>Pentapetalae</taxon>
        <taxon>rosids</taxon>
        <taxon>fabids</taxon>
        <taxon>Fagales</taxon>
        <taxon>Myricaceae</taxon>
        <taxon>Morella</taxon>
    </lineage>
</organism>
<dbReference type="AlphaFoldDB" id="A0A6A1UP90"/>
<reference evidence="2 3" key="1">
    <citation type="journal article" date="2019" name="Plant Biotechnol. J.">
        <title>The red bayberry genome and genetic basis of sex determination.</title>
        <authorList>
            <person name="Jia H.M."/>
            <person name="Jia H.J."/>
            <person name="Cai Q.L."/>
            <person name="Wang Y."/>
            <person name="Zhao H.B."/>
            <person name="Yang W.F."/>
            <person name="Wang G.Y."/>
            <person name="Li Y.H."/>
            <person name="Zhan D.L."/>
            <person name="Shen Y.T."/>
            <person name="Niu Q.F."/>
            <person name="Chang L."/>
            <person name="Qiu J."/>
            <person name="Zhao L."/>
            <person name="Xie H.B."/>
            <person name="Fu W.Y."/>
            <person name="Jin J."/>
            <person name="Li X.W."/>
            <person name="Jiao Y."/>
            <person name="Zhou C.C."/>
            <person name="Tu T."/>
            <person name="Chai C.Y."/>
            <person name="Gao J.L."/>
            <person name="Fan L.J."/>
            <person name="van de Weg E."/>
            <person name="Wang J.Y."/>
            <person name="Gao Z.S."/>
        </authorList>
    </citation>
    <scope>NUCLEOTIDE SEQUENCE [LARGE SCALE GENOMIC DNA]</scope>
    <source>
        <tissue evidence="2">Leaves</tissue>
    </source>
</reference>
<keyword evidence="3" id="KW-1185">Reference proteome</keyword>
<evidence type="ECO:0000256" key="1">
    <source>
        <dbReference type="SAM" id="MobiDB-lite"/>
    </source>
</evidence>
<accession>A0A6A1UP90</accession>